<accession>A0A1G2JKR7</accession>
<evidence type="ECO:0000313" key="2">
    <source>
        <dbReference type="Proteomes" id="UP000178935"/>
    </source>
</evidence>
<dbReference type="AlphaFoldDB" id="A0A1G2JKR7"/>
<dbReference type="EMBL" id="MHPU01000039">
    <property type="protein sequence ID" value="OGZ87704.1"/>
    <property type="molecule type" value="Genomic_DNA"/>
</dbReference>
<organism evidence="1 2">
    <name type="scientific">Candidatus Staskawiczbacteria bacterium RIFOXYD1_FULL_32_13</name>
    <dbReference type="NCBI Taxonomy" id="1802234"/>
    <lineage>
        <taxon>Bacteria</taxon>
        <taxon>Candidatus Staskawicziibacteriota</taxon>
    </lineage>
</organism>
<reference evidence="1 2" key="1">
    <citation type="journal article" date="2016" name="Nat. Commun.">
        <title>Thousands of microbial genomes shed light on interconnected biogeochemical processes in an aquifer system.</title>
        <authorList>
            <person name="Anantharaman K."/>
            <person name="Brown C.T."/>
            <person name="Hug L.A."/>
            <person name="Sharon I."/>
            <person name="Castelle C.J."/>
            <person name="Probst A.J."/>
            <person name="Thomas B.C."/>
            <person name="Singh A."/>
            <person name="Wilkins M.J."/>
            <person name="Karaoz U."/>
            <person name="Brodie E.L."/>
            <person name="Williams K.H."/>
            <person name="Hubbard S.S."/>
            <person name="Banfield J.F."/>
        </authorList>
    </citation>
    <scope>NUCLEOTIDE SEQUENCE [LARGE SCALE GENOMIC DNA]</scope>
</reference>
<protein>
    <submittedName>
        <fullName evidence="1">Uncharacterized protein</fullName>
    </submittedName>
</protein>
<sequence length="63" mass="7284">MNIEEIKEIMQSPKPITKGMKIIIQLTDKYVDFADFINEVIDFEGSKVNPEIYKKLTGKQKPP</sequence>
<evidence type="ECO:0000313" key="1">
    <source>
        <dbReference type="EMBL" id="OGZ87704.1"/>
    </source>
</evidence>
<name>A0A1G2JKR7_9BACT</name>
<proteinExistence type="predicted"/>
<dbReference type="Proteomes" id="UP000178935">
    <property type="component" value="Unassembled WGS sequence"/>
</dbReference>
<gene>
    <name evidence="1" type="ORF">A2561_03360</name>
</gene>
<comment type="caution">
    <text evidence="1">The sequence shown here is derived from an EMBL/GenBank/DDBJ whole genome shotgun (WGS) entry which is preliminary data.</text>
</comment>